<keyword evidence="3 9" id="KW-0813">Transport</keyword>
<dbReference type="PROSITE" id="PS00874">
    <property type="entry name" value="T2SP_F"/>
    <property type="match status" value="1"/>
</dbReference>
<evidence type="ECO:0000313" key="12">
    <source>
        <dbReference type="EMBL" id="PKR76941.1"/>
    </source>
</evidence>
<dbReference type="InterPro" id="IPR003004">
    <property type="entry name" value="GspF/PilC"/>
</dbReference>
<evidence type="ECO:0000256" key="7">
    <source>
        <dbReference type="ARBA" id="ARBA00022989"/>
    </source>
</evidence>
<feature type="domain" description="Type II secretion system protein GspF" evidence="11">
    <location>
        <begin position="68"/>
        <end position="191"/>
    </location>
</feature>
<dbReference type="RefSeq" id="WP_101332691.1">
    <property type="nucleotide sequence ID" value="NZ_PJNH01000004.1"/>
</dbReference>
<keyword evidence="4" id="KW-1003">Cell membrane</keyword>
<evidence type="ECO:0000313" key="13">
    <source>
        <dbReference type="Proteomes" id="UP000243524"/>
    </source>
</evidence>
<dbReference type="Pfam" id="PF00482">
    <property type="entry name" value="T2SSF"/>
    <property type="match status" value="2"/>
</dbReference>
<accession>A0A2I0QRI1</accession>
<comment type="caution">
    <text evidence="12">The sequence shown here is derived from an EMBL/GenBank/DDBJ whole genome shotgun (WGS) entry which is preliminary data.</text>
</comment>
<organism evidence="12 13">
    <name type="scientific">Halalkalibacillus sediminis</name>
    <dbReference type="NCBI Taxonomy" id="2018042"/>
    <lineage>
        <taxon>Bacteria</taxon>
        <taxon>Bacillati</taxon>
        <taxon>Bacillota</taxon>
        <taxon>Bacilli</taxon>
        <taxon>Bacillales</taxon>
        <taxon>Bacillaceae</taxon>
        <taxon>Halalkalibacillus</taxon>
    </lineage>
</organism>
<evidence type="ECO:0000256" key="9">
    <source>
        <dbReference type="RuleBase" id="RU003923"/>
    </source>
</evidence>
<dbReference type="PANTHER" id="PTHR30012">
    <property type="entry name" value="GENERAL SECRETION PATHWAY PROTEIN"/>
    <property type="match status" value="1"/>
</dbReference>
<feature type="transmembrane region" description="Helical" evidence="10">
    <location>
        <begin position="210"/>
        <end position="240"/>
    </location>
</feature>
<feature type="transmembrane region" description="Helical" evidence="10">
    <location>
        <begin position="167"/>
        <end position="190"/>
    </location>
</feature>
<keyword evidence="13" id="KW-1185">Reference proteome</keyword>
<dbReference type="OrthoDB" id="9805682at2"/>
<keyword evidence="8 10" id="KW-0472">Membrane</keyword>
<keyword evidence="6 9" id="KW-0812">Transmembrane</keyword>
<protein>
    <submittedName>
        <fullName evidence="12">Type II secretion system F family protein</fullName>
    </submittedName>
</protein>
<proteinExistence type="inferred from homology"/>
<dbReference type="GO" id="GO:0005886">
    <property type="term" value="C:plasma membrane"/>
    <property type="evidence" value="ECO:0007669"/>
    <property type="project" value="UniProtKB-SubCell"/>
</dbReference>
<evidence type="ECO:0000256" key="2">
    <source>
        <dbReference type="ARBA" id="ARBA00005745"/>
    </source>
</evidence>
<dbReference type="Proteomes" id="UP000243524">
    <property type="component" value="Unassembled WGS sequence"/>
</dbReference>
<keyword evidence="5" id="KW-0997">Cell inner membrane</keyword>
<evidence type="ECO:0000256" key="5">
    <source>
        <dbReference type="ARBA" id="ARBA00022519"/>
    </source>
</evidence>
<evidence type="ECO:0000256" key="4">
    <source>
        <dbReference type="ARBA" id="ARBA00022475"/>
    </source>
</evidence>
<dbReference type="PANTHER" id="PTHR30012:SF0">
    <property type="entry name" value="TYPE II SECRETION SYSTEM PROTEIN F-RELATED"/>
    <property type="match status" value="1"/>
</dbReference>
<sequence length="402" mass="45329">MASFKYVAANYSGSTIKGKMEAFNEDQARKMLKDDGLKVETLHRVEESIWNKDLHIGNPVKNQDLVAFLQQFGALLRAGLTVVESLSILREQTSNKELTKALYYIEIDMRQGTSLAKAMGKHSRIFPTILINMVHSGEASGTLDETLVSLGTYYNKQHKTKQKVKSALAYPITVVIVAIFVVIFLMLYVVPQFVDMFAQFDAELPMITKFVLAVSNIITNYWLLLLLITLGIILGVVMIYQKEQARVKFDEWALKVPIFGKLVQKSNLAKMTRSLSSLLYNSVPIIQAIQLTEETIKNRVIKHKLIESRQALRKGNSMVSPMKGHWAFPYLVTQMISVGERTGSLEEMLDQVASFYEDDVETTTDQLKSLIEPLLIITLSIIVGTIVLAIIVPMFEIFNQVN</sequence>
<keyword evidence="7 10" id="KW-1133">Transmembrane helix</keyword>
<reference evidence="12 13" key="1">
    <citation type="submission" date="2017-06" db="EMBL/GenBank/DDBJ databases">
        <title>the draft geome sequence of Illustriluteabacillus marina B3227.</title>
        <authorList>
            <person name="He R.-H."/>
            <person name="Du Z.-J."/>
        </authorList>
    </citation>
    <scope>NUCLEOTIDE SEQUENCE [LARGE SCALE GENOMIC DNA]</scope>
    <source>
        <strain evidence="12 13">B3227</strain>
    </source>
</reference>
<feature type="domain" description="Type II secretion system protein GspF" evidence="11">
    <location>
        <begin position="272"/>
        <end position="393"/>
    </location>
</feature>
<dbReference type="InterPro" id="IPR001992">
    <property type="entry name" value="T2SS_GspF/T4SS_PilC_CS"/>
</dbReference>
<dbReference type="PRINTS" id="PR00812">
    <property type="entry name" value="BCTERIALGSPF"/>
</dbReference>
<dbReference type="InterPro" id="IPR018076">
    <property type="entry name" value="T2SS_GspF_dom"/>
</dbReference>
<evidence type="ECO:0000256" key="3">
    <source>
        <dbReference type="ARBA" id="ARBA00022448"/>
    </source>
</evidence>
<evidence type="ECO:0000256" key="10">
    <source>
        <dbReference type="SAM" id="Phobius"/>
    </source>
</evidence>
<dbReference type="FunFam" id="1.20.81.30:FF:000001">
    <property type="entry name" value="Type II secretion system protein F"/>
    <property type="match status" value="2"/>
</dbReference>
<feature type="transmembrane region" description="Helical" evidence="10">
    <location>
        <begin position="374"/>
        <end position="395"/>
    </location>
</feature>
<dbReference type="GO" id="GO:0009306">
    <property type="term" value="P:protein secretion"/>
    <property type="evidence" value="ECO:0007669"/>
    <property type="project" value="InterPro"/>
</dbReference>
<evidence type="ECO:0000256" key="8">
    <source>
        <dbReference type="ARBA" id="ARBA00023136"/>
    </source>
</evidence>
<dbReference type="EMBL" id="PJNH01000004">
    <property type="protein sequence ID" value="PKR76941.1"/>
    <property type="molecule type" value="Genomic_DNA"/>
</dbReference>
<evidence type="ECO:0000259" key="11">
    <source>
        <dbReference type="Pfam" id="PF00482"/>
    </source>
</evidence>
<comment type="subcellular location">
    <subcellularLocation>
        <location evidence="1">Cell inner membrane</location>
        <topology evidence="1">Multi-pass membrane protein</topology>
    </subcellularLocation>
    <subcellularLocation>
        <location evidence="9">Cell membrane</location>
        <topology evidence="9">Multi-pass membrane protein</topology>
    </subcellularLocation>
</comment>
<evidence type="ECO:0000256" key="1">
    <source>
        <dbReference type="ARBA" id="ARBA00004429"/>
    </source>
</evidence>
<gene>
    <name evidence="12" type="ORF">CEY16_14135</name>
</gene>
<comment type="similarity">
    <text evidence="2 9">Belongs to the GSP F family.</text>
</comment>
<dbReference type="AlphaFoldDB" id="A0A2I0QRI1"/>
<name>A0A2I0QRI1_9BACI</name>
<dbReference type="Gene3D" id="1.20.81.30">
    <property type="entry name" value="Type II secretion system (T2SS), domain F"/>
    <property type="match status" value="2"/>
</dbReference>
<evidence type="ECO:0000256" key="6">
    <source>
        <dbReference type="ARBA" id="ARBA00022692"/>
    </source>
</evidence>
<dbReference type="InterPro" id="IPR042094">
    <property type="entry name" value="T2SS_GspF_sf"/>
</dbReference>